<keyword evidence="2" id="KW-0547">Nucleotide-binding</keyword>
<gene>
    <name evidence="2" type="ORF">HF690_07195</name>
</gene>
<dbReference type="RefSeq" id="WP_168608983.1">
    <property type="nucleotide sequence ID" value="NZ_JAAZQD010000003.1"/>
</dbReference>
<dbReference type="Proteomes" id="UP000541636">
    <property type="component" value="Unassembled WGS sequence"/>
</dbReference>
<dbReference type="AlphaFoldDB" id="A0A846ZKN3"/>
<accession>A0A846ZKN3</accession>
<dbReference type="Pfam" id="PF01902">
    <property type="entry name" value="Diphthami_syn_2"/>
    <property type="match status" value="1"/>
</dbReference>
<dbReference type="Gene3D" id="3.40.50.620">
    <property type="entry name" value="HUPs"/>
    <property type="match status" value="1"/>
</dbReference>
<organism evidence="2 3">
    <name type="scientific">Oleiagrimonas citrea</name>
    <dbReference type="NCBI Taxonomy" id="1665687"/>
    <lineage>
        <taxon>Bacteria</taxon>
        <taxon>Pseudomonadati</taxon>
        <taxon>Pseudomonadota</taxon>
        <taxon>Gammaproteobacteria</taxon>
        <taxon>Lysobacterales</taxon>
        <taxon>Rhodanobacteraceae</taxon>
        <taxon>Oleiagrimonas</taxon>
    </lineage>
</organism>
<dbReference type="EMBL" id="JAAZQD010000003">
    <property type="protein sequence ID" value="NKZ38744.1"/>
    <property type="molecule type" value="Genomic_DNA"/>
</dbReference>
<keyword evidence="2" id="KW-0067">ATP-binding</keyword>
<protein>
    <submittedName>
        <fullName evidence="2">ATP-binding protein</fullName>
    </submittedName>
</protein>
<sequence length="227" mass="25663">MTTPVLLAWSGGKDCLMALQALRADPDWQPVALLTTVTRTFDRIAMHGIRRDVLERQSERLGLPLLTAEIDWPSSNEAYEQAHADALRAAAERWPGLRHCAYGDLFLEDVRAYREQQLARMEWEGVFPIWQTDTAVMARRFVDSGHRAMLTCVDTTQLEASFCGRTFDANLLDDLPDDVDPCGENGEFHTLAFAGPAFEAPIALQRGESVLRDERFQYTDFLLDDAR</sequence>
<dbReference type="SUPFAM" id="SSF52402">
    <property type="entry name" value="Adenine nucleotide alpha hydrolases-like"/>
    <property type="match status" value="1"/>
</dbReference>
<dbReference type="InterPro" id="IPR014729">
    <property type="entry name" value="Rossmann-like_a/b/a_fold"/>
</dbReference>
<feature type="domain" description="Diphthamide synthase" evidence="1">
    <location>
        <begin position="7"/>
        <end position="209"/>
    </location>
</feature>
<evidence type="ECO:0000313" key="3">
    <source>
        <dbReference type="Proteomes" id="UP000541636"/>
    </source>
</evidence>
<evidence type="ECO:0000259" key="1">
    <source>
        <dbReference type="Pfam" id="PF01902"/>
    </source>
</evidence>
<keyword evidence="3" id="KW-1185">Reference proteome</keyword>
<dbReference type="GO" id="GO:0005524">
    <property type="term" value="F:ATP binding"/>
    <property type="evidence" value="ECO:0007669"/>
    <property type="project" value="UniProtKB-KW"/>
</dbReference>
<reference evidence="2 3" key="1">
    <citation type="journal article" date="2017" name="Int. J. Syst. Evol. Microbiol.">
        <title>Oleiagrimonas citrea sp. nov., a marine bacterium isolated from tidal flat sediment and emended description of the genus Oleiagrimonas Fang et al. 2015 and Oleiagrimonas soli.</title>
        <authorList>
            <person name="Yang S.H."/>
            <person name="Seo H.S."/>
            <person name="Seong C.N."/>
            <person name="Kwon K.K."/>
        </authorList>
    </citation>
    <scope>NUCLEOTIDE SEQUENCE [LARGE SCALE GENOMIC DNA]</scope>
    <source>
        <strain evidence="2 3">MEBiC09124</strain>
    </source>
</reference>
<name>A0A846ZKN3_9GAMM</name>
<dbReference type="Gene3D" id="3.90.1490.10">
    <property type="entry name" value="putative n-type atp pyrophosphatase, domain 2"/>
    <property type="match status" value="1"/>
</dbReference>
<comment type="caution">
    <text evidence="2">The sequence shown here is derived from an EMBL/GenBank/DDBJ whole genome shotgun (WGS) entry which is preliminary data.</text>
</comment>
<evidence type="ECO:0000313" key="2">
    <source>
        <dbReference type="EMBL" id="NKZ38744.1"/>
    </source>
</evidence>
<dbReference type="InterPro" id="IPR002761">
    <property type="entry name" value="Diphthami_syn_dom"/>
</dbReference>
<proteinExistence type="predicted"/>